<comment type="caution">
    <text evidence="2">The sequence shown here is derived from an EMBL/GenBank/DDBJ whole genome shotgun (WGS) entry which is preliminary data.</text>
</comment>
<accession>A0A8S1H9L0</accession>
<keyword evidence="1" id="KW-0812">Transmembrane</keyword>
<feature type="transmembrane region" description="Helical" evidence="1">
    <location>
        <begin position="125"/>
        <end position="145"/>
    </location>
</feature>
<sequence>MADGAFQGFRPTLQSTRRRFLLFSFLQRMAGEDQRTLLMSSATSSSVLIQRFDEGDQARQWPCASCANILAIVHLLIGVSLLVFDLATNDVSKSVLAVSASFVFIICAIFCFITTCRLDKCAQILLFWFAFVSVILSTGMFLLSGSVLNSPCFPADGCSHLQHVVHAQIVVLSLVEFTTSIITMFVCFRSLRNAFGVLEPHSPYRTLMVGDYSTLAAKPQYVR</sequence>
<keyword evidence="1" id="KW-1133">Transmembrane helix</keyword>
<keyword evidence="3" id="KW-1185">Reference proteome</keyword>
<keyword evidence="1" id="KW-0472">Membrane</keyword>
<dbReference type="Proteomes" id="UP000835052">
    <property type="component" value="Unassembled WGS sequence"/>
</dbReference>
<organism evidence="2 3">
    <name type="scientific">Caenorhabditis auriculariae</name>
    <dbReference type="NCBI Taxonomy" id="2777116"/>
    <lineage>
        <taxon>Eukaryota</taxon>
        <taxon>Metazoa</taxon>
        <taxon>Ecdysozoa</taxon>
        <taxon>Nematoda</taxon>
        <taxon>Chromadorea</taxon>
        <taxon>Rhabditida</taxon>
        <taxon>Rhabditina</taxon>
        <taxon>Rhabditomorpha</taxon>
        <taxon>Rhabditoidea</taxon>
        <taxon>Rhabditidae</taxon>
        <taxon>Peloderinae</taxon>
        <taxon>Caenorhabditis</taxon>
    </lineage>
</organism>
<evidence type="ECO:0000256" key="1">
    <source>
        <dbReference type="SAM" id="Phobius"/>
    </source>
</evidence>
<gene>
    <name evidence="2" type="ORF">CAUJ_LOCUS8033</name>
</gene>
<proteinExistence type="predicted"/>
<protein>
    <submittedName>
        <fullName evidence="2">Uncharacterized protein</fullName>
    </submittedName>
</protein>
<feature type="transmembrane region" description="Helical" evidence="1">
    <location>
        <begin position="95"/>
        <end position="113"/>
    </location>
</feature>
<feature type="transmembrane region" description="Helical" evidence="1">
    <location>
        <begin position="165"/>
        <end position="188"/>
    </location>
</feature>
<evidence type="ECO:0000313" key="3">
    <source>
        <dbReference type="Proteomes" id="UP000835052"/>
    </source>
</evidence>
<reference evidence="2" key="1">
    <citation type="submission" date="2020-10" db="EMBL/GenBank/DDBJ databases">
        <authorList>
            <person name="Kikuchi T."/>
        </authorList>
    </citation>
    <scope>NUCLEOTIDE SEQUENCE</scope>
    <source>
        <strain evidence="2">NKZ352</strain>
    </source>
</reference>
<evidence type="ECO:0000313" key="2">
    <source>
        <dbReference type="EMBL" id="CAD6192114.1"/>
    </source>
</evidence>
<dbReference type="OrthoDB" id="5850978at2759"/>
<name>A0A8S1H9L0_9PELO</name>
<dbReference type="EMBL" id="CAJGYM010000025">
    <property type="protein sequence ID" value="CAD6192114.1"/>
    <property type="molecule type" value="Genomic_DNA"/>
</dbReference>
<dbReference type="AlphaFoldDB" id="A0A8S1H9L0"/>
<feature type="transmembrane region" description="Helical" evidence="1">
    <location>
        <begin position="61"/>
        <end position="83"/>
    </location>
</feature>